<name>A0AAE4C7E4_9ACTN</name>
<proteinExistence type="predicted"/>
<organism evidence="1 2">
    <name type="scientific">Catenuloplanes atrovinosus</name>
    <dbReference type="NCBI Taxonomy" id="137266"/>
    <lineage>
        <taxon>Bacteria</taxon>
        <taxon>Bacillati</taxon>
        <taxon>Actinomycetota</taxon>
        <taxon>Actinomycetes</taxon>
        <taxon>Micromonosporales</taxon>
        <taxon>Micromonosporaceae</taxon>
        <taxon>Catenuloplanes</taxon>
    </lineage>
</organism>
<reference evidence="1" key="1">
    <citation type="submission" date="2023-07" db="EMBL/GenBank/DDBJ databases">
        <title>Sequencing the genomes of 1000 actinobacteria strains.</title>
        <authorList>
            <person name="Klenk H.-P."/>
        </authorList>
    </citation>
    <scope>NUCLEOTIDE SEQUENCE</scope>
    <source>
        <strain evidence="1">DSM 44707</strain>
    </source>
</reference>
<keyword evidence="2" id="KW-1185">Reference proteome</keyword>
<comment type="caution">
    <text evidence="1">The sequence shown here is derived from an EMBL/GenBank/DDBJ whole genome shotgun (WGS) entry which is preliminary data.</text>
</comment>
<dbReference type="RefSeq" id="WP_310364193.1">
    <property type="nucleotide sequence ID" value="NZ_JAVDYB010000001.1"/>
</dbReference>
<evidence type="ECO:0000313" key="1">
    <source>
        <dbReference type="EMBL" id="MDR7274451.1"/>
    </source>
</evidence>
<dbReference type="AlphaFoldDB" id="A0AAE4C7E4"/>
<protein>
    <submittedName>
        <fullName evidence="1">Hemin uptake protein HemP</fullName>
    </submittedName>
</protein>
<gene>
    <name evidence="1" type="ORF">J2S41_001229</name>
</gene>
<accession>A0AAE4C7E4</accession>
<dbReference type="EMBL" id="JAVDYB010000001">
    <property type="protein sequence ID" value="MDR7274451.1"/>
    <property type="molecule type" value="Genomic_DNA"/>
</dbReference>
<dbReference type="Proteomes" id="UP001183643">
    <property type="component" value="Unassembled WGS sequence"/>
</dbReference>
<sequence length="61" mass="6797">MTPTSSVRAGGSTAQPTDPRCLHCKEPLVQDDIWGWMHEGQRYLCRDPRTGELLTQAATLI</sequence>
<evidence type="ECO:0000313" key="2">
    <source>
        <dbReference type="Proteomes" id="UP001183643"/>
    </source>
</evidence>